<dbReference type="AlphaFoldDB" id="A0A8S9MM82"/>
<dbReference type="Proteomes" id="UP000712281">
    <property type="component" value="Unassembled WGS sequence"/>
</dbReference>
<evidence type="ECO:0000313" key="2">
    <source>
        <dbReference type="Proteomes" id="UP000712281"/>
    </source>
</evidence>
<evidence type="ECO:0000313" key="1">
    <source>
        <dbReference type="EMBL" id="KAF2618153.1"/>
    </source>
</evidence>
<name>A0A8S9MM82_BRACR</name>
<gene>
    <name evidence="1" type="ORF">F2Q68_00041746</name>
</gene>
<sequence>MLSVIRVHLPSEIPIVGCELTPYVLVRRPDKSAATEDVPESSPLEGYFLRYRWFRVQSDKKVTICSVHPTEQATLQCVFCSKRPALVSKSYHCSPKCFTDAWQHHKTLHERAAAENGNNEEDNNNDLSRASSAASGVLASTLSASMSSLNGPPTPFYPSSIAQKNGGETLVEVGGCKTYTPTADDIGYVLKFECVVAVAESKQSVGHPSTIMTSRVIPAPSPVCFPVFKIRLRQRWHKRSKVFLIQSKRQISLSDVGHSL</sequence>
<organism evidence="1 2">
    <name type="scientific">Brassica cretica</name>
    <name type="common">Mustard</name>
    <dbReference type="NCBI Taxonomy" id="69181"/>
    <lineage>
        <taxon>Eukaryota</taxon>
        <taxon>Viridiplantae</taxon>
        <taxon>Streptophyta</taxon>
        <taxon>Embryophyta</taxon>
        <taxon>Tracheophyta</taxon>
        <taxon>Spermatophyta</taxon>
        <taxon>Magnoliopsida</taxon>
        <taxon>eudicotyledons</taxon>
        <taxon>Gunneridae</taxon>
        <taxon>Pentapetalae</taxon>
        <taxon>rosids</taxon>
        <taxon>malvids</taxon>
        <taxon>Brassicales</taxon>
        <taxon>Brassicaceae</taxon>
        <taxon>Brassiceae</taxon>
        <taxon>Brassica</taxon>
    </lineage>
</organism>
<dbReference type="EMBL" id="QGKW02000007">
    <property type="protein sequence ID" value="KAF2618153.1"/>
    <property type="molecule type" value="Genomic_DNA"/>
</dbReference>
<comment type="caution">
    <text evidence="1">The sequence shown here is derived from an EMBL/GenBank/DDBJ whole genome shotgun (WGS) entry which is preliminary data.</text>
</comment>
<protein>
    <submittedName>
        <fullName evidence="1">Uncharacterized protein</fullName>
    </submittedName>
</protein>
<reference evidence="1" key="1">
    <citation type="submission" date="2019-12" db="EMBL/GenBank/DDBJ databases">
        <title>Genome sequencing and annotation of Brassica cretica.</title>
        <authorList>
            <person name="Studholme D.J."/>
            <person name="Sarris P.F."/>
        </authorList>
    </citation>
    <scope>NUCLEOTIDE SEQUENCE</scope>
    <source>
        <strain evidence="1">PFS-001/15</strain>
        <tissue evidence="1">Leaf</tissue>
    </source>
</reference>
<accession>A0A8S9MM82</accession>
<proteinExistence type="predicted"/>